<dbReference type="GO" id="GO:0004674">
    <property type="term" value="F:protein serine/threonine kinase activity"/>
    <property type="evidence" value="ECO:0007669"/>
    <property type="project" value="UniProtKB-KW"/>
</dbReference>
<dbReference type="SMART" id="SM00054">
    <property type="entry name" value="EFh"/>
    <property type="match status" value="4"/>
</dbReference>
<feature type="domain" description="EF-hand" evidence="18">
    <location>
        <begin position="418"/>
        <end position="453"/>
    </location>
</feature>
<dbReference type="PROSITE" id="PS00018">
    <property type="entry name" value="EF_HAND_1"/>
    <property type="match status" value="3"/>
</dbReference>
<evidence type="ECO:0000259" key="18">
    <source>
        <dbReference type="PROSITE" id="PS50222"/>
    </source>
</evidence>
<dbReference type="PROSITE" id="PS50222">
    <property type="entry name" value="EF_HAND_2"/>
    <property type="match status" value="3"/>
</dbReference>
<dbReference type="CDD" id="cd05117">
    <property type="entry name" value="STKc_CAMK"/>
    <property type="match status" value="1"/>
</dbReference>
<dbReference type="GO" id="GO:0005509">
    <property type="term" value="F:calcium ion binding"/>
    <property type="evidence" value="ECO:0007669"/>
    <property type="project" value="InterPro"/>
</dbReference>
<feature type="binding site" evidence="15">
    <location>
        <position position="74"/>
    </location>
    <ligand>
        <name>ATP</name>
        <dbReference type="ChEBI" id="CHEBI:30616"/>
    </ligand>
</feature>
<keyword evidence="20" id="KW-1185">Reference proteome</keyword>
<dbReference type="FunFam" id="1.10.238.10:FF:000001">
    <property type="entry name" value="Calmodulin 1"/>
    <property type="match status" value="1"/>
</dbReference>
<keyword evidence="4 16" id="KW-0723">Serine/threonine-protein kinase</keyword>
<evidence type="ECO:0000256" key="8">
    <source>
        <dbReference type="ARBA" id="ARBA00022741"/>
    </source>
</evidence>
<evidence type="ECO:0000256" key="10">
    <source>
        <dbReference type="ARBA" id="ARBA00022837"/>
    </source>
</evidence>
<dbReference type="PANTHER" id="PTHR24349">
    <property type="entry name" value="SERINE/THREONINE-PROTEIN KINASE"/>
    <property type="match status" value="1"/>
</dbReference>
<dbReference type="SMART" id="SM00220">
    <property type="entry name" value="S_TKc"/>
    <property type="match status" value="1"/>
</dbReference>
<comment type="catalytic activity">
    <reaction evidence="13">
        <text>L-threonyl-[protein] + ATP = O-phospho-L-threonyl-[protein] + ADP + H(+)</text>
        <dbReference type="Rhea" id="RHEA:46608"/>
        <dbReference type="Rhea" id="RHEA-COMP:11060"/>
        <dbReference type="Rhea" id="RHEA-COMP:11605"/>
        <dbReference type="ChEBI" id="CHEBI:15378"/>
        <dbReference type="ChEBI" id="CHEBI:30013"/>
        <dbReference type="ChEBI" id="CHEBI:30616"/>
        <dbReference type="ChEBI" id="CHEBI:61977"/>
        <dbReference type="ChEBI" id="CHEBI:456216"/>
        <dbReference type="EC" id="2.7.11.1"/>
    </reaction>
</comment>
<protein>
    <recommendedName>
        <fullName evidence="3">non-specific serine/threonine protein kinase</fullName>
        <ecNumber evidence="3">2.7.11.1</ecNumber>
    </recommendedName>
</protein>
<keyword evidence="6" id="KW-0479">Metal-binding</keyword>
<dbReference type="GO" id="GO:0005524">
    <property type="term" value="F:ATP binding"/>
    <property type="evidence" value="ECO:0007669"/>
    <property type="project" value="UniProtKB-UniRule"/>
</dbReference>
<reference evidence="19" key="1">
    <citation type="submission" date="2021-09" db="EMBL/GenBank/DDBJ databases">
        <authorList>
            <consortium name="AG Swart"/>
            <person name="Singh M."/>
            <person name="Singh A."/>
            <person name="Seah K."/>
            <person name="Emmerich C."/>
        </authorList>
    </citation>
    <scope>NUCLEOTIDE SEQUENCE</scope>
    <source>
        <strain evidence="19">ATCC30299</strain>
    </source>
</reference>
<dbReference type="EMBL" id="CAJZBQ010000062">
    <property type="protein sequence ID" value="CAG9335422.1"/>
    <property type="molecule type" value="Genomic_DNA"/>
</dbReference>
<evidence type="ECO:0000256" key="15">
    <source>
        <dbReference type="PROSITE-ProRule" id="PRU10141"/>
    </source>
</evidence>
<dbReference type="Pfam" id="PF00069">
    <property type="entry name" value="Pkinase"/>
    <property type="match status" value="1"/>
</dbReference>
<keyword evidence="7" id="KW-0677">Repeat</keyword>
<comment type="caution">
    <text evidence="19">The sequence shown here is derived from an EMBL/GenBank/DDBJ whole genome shotgun (WGS) entry which is preliminary data.</text>
</comment>
<dbReference type="SUPFAM" id="SSF47473">
    <property type="entry name" value="EF-hand"/>
    <property type="match status" value="1"/>
</dbReference>
<comment type="cofactor">
    <cofactor evidence="1">
        <name>Mg(2+)</name>
        <dbReference type="ChEBI" id="CHEBI:18420"/>
    </cofactor>
</comment>
<evidence type="ECO:0000256" key="6">
    <source>
        <dbReference type="ARBA" id="ARBA00022723"/>
    </source>
</evidence>
<dbReference type="Gene3D" id="1.10.238.10">
    <property type="entry name" value="EF-hand"/>
    <property type="match status" value="1"/>
</dbReference>
<keyword evidence="8 15" id="KW-0547">Nucleotide-binding</keyword>
<dbReference type="InterPro" id="IPR018247">
    <property type="entry name" value="EF_Hand_1_Ca_BS"/>
</dbReference>
<accession>A0AAU9K8V1</accession>
<evidence type="ECO:0000256" key="4">
    <source>
        <dbReference type="ARBA" id="ARBA00022527"/>
    </source>
</evidence>
<evidence type="ECO:0000256" key="7">
    <source>
        <dbReference type="ARBA" id="ARBA00022737"/>
    </source>
</evidence>
<gene>
    <name evidence="19" type="ORF">BSTOLATCC_MIC63895</name>
</gene>
<dbReference type="InterPro" id="IPR008271">
    <property type="entry name" value="Ser/Thr_kinase_AS"/>
</dbReference>
<dbReference type="InterPro" id="IPR002048">
    <property type="entry name" value="EF_hand_dom"/>
</dbReference>
<feature type="domain" description="EF-hand" evidence="18">
    <location>
        <begin position="347"/>
        <end position="382"/>
    </location>
</feature>
<dbReference type="PROSITE" id="PS00107">
    <property type="entry name" value="PROTEIN_KINASE_ATP"/>
    <property type="match status" value="1"/>
</dbReference>
<evidence type="ECO:0000256" key="11">
    <source>
        <dbReference type="ARBA" id="ARBA00022840"/>
    </source>
</evidence>
<evidence type="ECO:0000256" key="12">
    <source>
        <dbReference type="ARBA" id="ARBA00024334"/>
    </source>
</evidence>
<evidence type="ECO:0000256" key="13">
    <source>
        <dbReference type="ARBA" id="ARBA00047899"/>
    </source>
</evidence>
<keyword evidence="5" id="KW-0808">Transferase</keyword>
<dbReference type="SUPFAM" id="SSF56112">
    <property type="entry name" value="Protein kinase-like (PK-like)"/>
    <property type="match status" value="1"/>
</dbReference>
<keyword evidence="11 15" id="KW-0067">ATP-binding</keyword>
<dbReference type="InterPro" id="IPR011009">
    <property type="entry name" value="Kinase-like_dom_sf"/>
</dbReference>
<sequence length="486" mass="54631">MGCCTSNTINLPISKNSKGRKCANSVDINKGKFVRTTKGLVKDHFDIIKTIGSGGFGTVFKAIDKRTGLDRAIKEIPKLKVDIVSEKQMLLEVELLKEIDHPNILKIYEVIESNLCYYIVSELLTGGELFDKVLKEMRFSENIAAKYTHDIVTALNYCHQKHIVHRDLKPENLLFASTSPNAPLKVIDFSISQRLVINSKLPSVIGTLCYIAPEVFSGAYDEKCDIWSAGIILYLMLCGRPPFIGTTEAEILTKARSANPDMTKGVWSSISEDAKDLIHKMICVNTTLRFSARDVLNHRWIKRHINNEIDESPINTQAFEQLSKFRAQSKLEKSILTFIASQVASPSEEADLIHLFKQLDKNGDGRLSMTELSEGSAALGLGSQLDVVEIMKNCDTDENGYLDYTEFLTATTEWNKVIQKEQLQQAFKLYDKGGDGQLSLSELKECIPGIEDSEWNKFLEEADTDRNGVISLEEFKQYLTLKILQI</sequence>
<name>A0AAU9K8V1_9CILI</name>
<dbReference type="FunFam" id="3.30.200.20:FF:000315">
    <property type="entry name" value="Calcium-dependent protein kinase 3"/>
    <property type="match status" value="1"/>
</dbReference>
<dbReference type="PROSITE" id="PS00108">
    <property type="entry name" value="PROTEIN_KINASE_ST"/>
    <property type="match status" value="1"/>
</dbReference>
<evidence type="ECO:0000256" key="2">
    <source>
        <dbReference type="ARBA" id="ARBA00011245"/>
    </source>
</evidence>
<dbReference type="Pfam" id="PF13499">
    <property type="entry name" value="EF-hand_7"/>
    <property type="match status" value="2"/>
</dbReference>
<dbReference type="Gene3D" id="1.10.510.10">
    <property type="entry name" value="Transferase(Phosphotransferase) domain 1"/>
    <property type="match status" value="1"/>
</dbReference>
<dbReference type="InterPro" id="IPR017441">
    <property type="entry name" value="Protein_kinase_ATP_BS"/>
</dbReference>
<keyword evidence="10" id="KW-0106">Calcium</keyword>
<evidence type="ECO:0000256" key="16">
    <source>
        <dbReference type="RuleBase" id="RU000304"/>
    </source>
</evidence>
<comment type="catalytic activity">
    <reaction evidence="14">
        <text>L-seryl-[protein] + ATP = O-phospho-L-seryl-[protein] + ADP + H(+)</text>
        <dbReference type="Rhea" id="RHEA:17989"/>
        <dbReference type="Rhea" id="RHEA-COMP:9863"/>
        <dbReference type="Rhea" id="RHEA-COMP:11604"/>
        <dbReference type="ChEBI" id="CHEBI:15378"/>
        <dbReference type="ChEBI" id="CHEBI:29999"/>
        <dbReference type="ChEBI" id="CHEBI:30616"/>
        <dbReference type="ChEBI" id="CHEBI:83421"/>
        <dbReference type="ChEBI" id="CHEBI:456216"/>
        <dbReference type="EC" id="2.7.11.1"/>
    </reaction>
</comment>
<organism evidence="19 20">
    <name type="scientific">Blepharisma stoltei</name>
    <dbReference type="NCBI Taxonomy" id="1481888"/>
    <lineage>
        <taxon>Eukaryota</taxon>
        <taxon>Sar</taxon>
        <taxon>Alveolata</taxon>
        <taxon>Ciliophora</taxon>
        <taxon>Postciliodesmatophora</taxon>
        <taxon>Heterotrichea</taxon>
        <taxon>Heterotrichida</taxon>
        <taxon>Blepharismidae</taxon>
        <taxon>Blepharisma</taxon>
    </lineage>
</organism>
<comment type="subunit">
    <text evidence="2">Monomer.</text>
</comment>
<evidence type="ECO:0000256" key="9">
    <source>
        <dbReference type="ARBA" id="ARBA00022777"/>
    </source>
</evidence>
<evidence type="ECO:0000256" key="3">
    <source>
        <dbReference type="ARBA" id="ARBA00012513"/>
    </source>
</evidence>
<dbReference type="CDD" id="cd00051">
    <property type="entry name" value="EFh"/>
    <property type="match status" value="1"/>
</dbReference>
<dbReference type="FunFam" id="1.10.510.10:FF:000571">
    <property type="entry name" value="Maternal embryonic leucine zipper kinase"/>
    <property type="match status" value="1"/>
</dbReference>
<evidence type="ECO:0000313" key="19">
    <source>
        <dbReference type="EMBL" id="CAG9335422.1"/>
    </source>
</evidence>
<dbReference type="InterPro" id="IPR050205">
    <property type="entry name" value="CDPK_Ser/Thr_kinases"/>
</dbReference>
<dbReference type="AlphaFoldDB" id="A0AAU9K8V1"/>
<dbReference type="EC" id="2.7.11.1" evidence="3"/>
<comment type="similarity">
    <text evidence="12">Belongs to the protein kinase superfamily. Ser/Thr protein kinase family. CDPK subfamily.</text>
</comment>
<dbReference type="Proteomes" id="UP001162131">
    <property type="component" value="Unassembled WGS sequence"/>
</dbReference>
<feature type="domain" description="Protein kinase" evidence="17">
    <location>
        <begin position="45"/>
        <end position="301"/>
    </location>
</feature>
<feature type="domain" description="EF-hand" evidence="18">
    <location>
        <begin position="454"/>
        <end position="485"/>
    </location>
</feature>
<evidence type="ECO:0000256" key="5">
    <source>
        <dbReference type="ARBA" id="ARBA00022679"/>
    </source>
</evidence>
<evidence type="ECO:0000256" key="14">
    <source>
        <dbReference type="ARBA" id="ARBA00048679"/>
    </source>
</evidence>
<evidence type="ECO:0000313" key="20">
    <source>
        <dbReference type="Proteomes" id="UP001162131"/>
    </source>
</evidence>
<proteinExistence type="inferred from homology"/>
<dbReference type="InterPro" id="IPR011992">
    <property type="entry name" value="EF-hand-dom_pair"/>
</dbReference>
<evidence type="ECO:0000256" key="1">
    <source>
        <dbReference type="ARBA" id="ARBA00001946"/>
    </source>
</evidence>
<dbReference type="PROSITE" id="PS50011">
    <property type="entry name" value="PROTEIN_KINASE_DOM"/>
    <property type="match status" value="1"/>
</dbReference>
<evidence type="ECO:0000259" key="17">
    <source>
        <dbReference type="PROSITE" id="PS50011"/>
    </source>
</evidence>
<dbReference type="InterPro" id="IPR000719">
    <property type="entry name" value="Prot_kinase_dom"/>
</dbReference>
<keyword evidence="9" id="KW-0418">Kinase</keyword>
<dbReference type="Gene3D" id="3.30.200.20">
    <property type="entry name" value="Phosphorylase Kinase, domain 1"/>
    <property type="match status" value="1"/>
</dbReference>